<evidence type="ECO:0000313" key="4">
    <source>
        <dbReference type="Proteomes" id="UP000323917"/>
    </source>
</evidence>
<accession>A0A5B9QBT8</accession>
<reference evidence="3 4" key="1">
    <citation type="submission" date="2019-08" db="EMBL/GenBank/DDBJ databases">
        <title>Deep-cultivation of Planctomycetes and their phenomic and genomic characterization uncovers novel biology.</title>
        <authorList>
            <person name="Wiegand S."/>
            <person name="Jogler M."/>
            <person name="Boedeker C."/>
            <person name="Pinto D."/>
            <person name="Vollmers J."/>
            <person name="Rivas-Marin E."/>
            <person name="Kohn T."/>
            <person name="Peeters S.H."/>
            <person name="Heuer A."/>
            <person name="Rast P."/>
            <person name="Oberbeckmann S."/>
            <person name="Bunk B."/>
            <person name="Jeske O."/>
            <person name="Meyerdierks A."/>
            <person name="Storesund J.E."/>
            <person name="Kallscheuer N."/>
            <person name="Luecker S."/>
            <person name="Lage O.M."/>
            <person name="Pohl T."/>
            <person name="Merkel B.J."/>
            <person name="Hornburger P."/>
            <person name="Mueller R.-W."/>
            <person name="Bruemmer F."/>
            <person name="Labrenz M."/>
            <person name="Spormann A.M."/>
            <person name="Op den Camp H."/>
            <person name="Overmann J."/>
            <person name="Amann R."/>
            <person name="Jetten M.S.M."/>
            <person name="Mascher T."/>
            <person name="Medema M.H."/>
            <person name="Devos D.P."/>
            <person name="Kaster A.-K."/>
            <person name="Ovreas L."/>
            <person name="Rohde M."/>
            <person name="Galperin M.Y."/>
            <person name="Jogler C."/>
        </authorList>
    </citation>
    <scope>NUCLEOTIDE SEQUENCE [LARGE SCALE GENOMIC DNA]</scope>
    <source>
        <strain evidence="3 4">Pr1d</strain>
    </source>
</reference>
<dbReference type="Proteomes" id="UP000323917">
    <property type="component" value="Chromosome"/>
</dbReference>
<dbReference type="InterPro" id="IPR024079">
    <property type="entry name" value="MetalloPept_cat_dom_sf"/>
</dbReference>
<organism evidence="3 4">
    <name type="scientific">Bythopirellula goksoeyrii</name>
    <dbReference type="NCBI Taxonomy" id="1400387"/>
    <lineage>
        <taxon>Bacteria</taxon>
        <taxon>Pseudomonadati</taxon>
        <taxon>Planctomycetota</taxon>
        <taxon>Planctomycetia</taxon>
        <taxon>Pirellulales</taxon>
        <taxon>Lacipirellulaceae</taxon>
        <taxon>Bythopirellula</taxon>
    </lineage>
</organism>
<dbReference type="InterPro" id="IPR013783">
    <property type="entry name" value="Ig-like_fold"/>
</dbReference>
<dbReference type="RefSeq" id="WP_148074813.1">
    <property type="nucleotide sequence ID" value="NZ_CP042913.1"/>
</dbReference>
<evidence type="ECO:0000256" key="1">
    <source>
        <dbReference type="SAM" id="MobiDB-lite"/>
    </source>
</evidence>
<dbReference type="EMBL" id="CP042913">
    <property type="protein sequence ID" value="QEG36474.1"/>
    <property type="molecule type" value="Genomic_DNA"/>
</dbReference>
<dbReference type="GO" id="GO:0008237">
    <property type="term" value="F:metallopeptidase activity"/>
    <property type="evidence" value="ECO:0007669"/>
    <property type="project" value="InterPro"/>
</dbReference>
<dbReference type="CDD" id="cd00198">
    <property type="entry name" value="vWFA"/>
    <property type="match status" value="1"/>
</dbReference>
<dbReference type="InterPro" id="IPR036465">
    <property type="entry name" value="vWFA_dom_sf"/>
</dbReference>
<dbReference type="InterPro" id="IPR002035">
    <property type="entry name" value="VWF_A"/>
</dbReference>
<name>A0A5B9QBT8_9BACT</name>
<dbReference type="Gene3D" id="3.40.390.10">
    <property type="entry name" value="Collagenase (Catalytic Domain)"/>
    <property type="match status" value="1"/>
</dbReference>
<dbReference type="SUPFAM" id="SSF55486">
    <property type="entry name" value="Metalloproteases ('zincins'), catalytic domain"/>
    <property type="match status" value="1"/>
</dbReference>
<dbReference type="InterPro" id="IPR018247">
    <property type="entry name" value="EF_Hand_1_Ca_BS"/>
</dbReference>
<evidence type="ECO:0000259" key="2">
    <source>
        <dbReference type="PROSITE" id="PS50234"/>
    </source>
</evidence>
<dbReference type="SUPFAM" id="SSF53300">
    <property type="entry name" value="vWA-like"/>
    <property type="match status" value="1"/>
</dbReference>
<sequence length="2032" mass="213869">MDRILEFKSYRGRHLRLESLEQRHMLAADALTPGACFDETFEAKLEIIESDTVVSYFQFQDGNRWSSTATDGGGLGQGDATTLTWSIVPDGTNIPASSFDDNGGGEGPSDLISFLDGIRGAGGGGADLTNRPWFQVFVDAFDRLGAVSGLTYVYEAADDGVELNSASGSLGDRGDVRIGGRFVDGQPSGGSTLAYNAGPNDSDMVIDTGNVNFYTNTANNSVNFRNTVMHEAGHGIGINHVLPTDQTKLMEPSITANFDGPQIDDILAMQRGYGDVLEKNGGNDSTGTATNLGALPPGTMLTLGADGGPDVVVAANDVDFLSIDDDSDEDLFELQLVAGAGLKVMLTPLGPTYLQGPQGDDDDPPPAPTSFDSSMQSDLALEILDSGGGVVASMDANGLGGIEVIDDFVATAGGNYFVRVTGANNAVQLYQLDLITSDTFEPNHTIATATILGSLPAITLQDLSIHNEDDQDFYKITANKTGKLIVNAFFEHAVGNIDIEIQDSAGNVIASSTSVSDDEQLIIPVVTQEMYFLRVFGVGDGVMNTYDLEIENFAAPQPTFADLLPSSDTGMMNDDDITSDTTPTFAIQADLADFQNMGITLLNQATIDPDGNGVATDATNDGAGVFVSLINIVSGALVQGFANPVGPTGILWTFTVPAAQALTAGDWFVSSAVQIVDGQQDPSRSTGRAQLSDPLIITILPDGVPATATTDLVTSSDTGMSDTDNVTNKMSPAFVGVAPAGFKVRLYANGSLVGQTVAGSDTSDVGVGAIDGLGGANNDGFGIWEITTEPLADGAYDITLEIEDPAGNVTIIDPSLNEGTSTDIWIDTTDPNTPFLDLLATSDTGRDNADDITFTNRPTVVMRGNDTVNGGPTNPFPNDVKFRLYLRPDGAIPTSEILVYDSFSDLGGFTTLSSITQTISLVLNNPAGAVIPDGVHNFKLEIEDRAGNISHDFLLPFEVDTAVPPVSFGEPAVAFDGLKSGSDSGVATVPPTLNDRITNDTTPTFWGLAEANSIVRVYADLNDDGTVDAGDVLLGLSVALPYDGNLAFADGYWEITTSIDLNDPAFFALRDGVRNLLVTAEDVAGNVNLPDDLVGDAQQSLEIFIDTQGPQVNEVFITDERQYDLFDPKPSVDGPTPLINELTIEFTDNPNRVIPGFDYPGLVEGIAEAPGNYRLVGDHVGIVPIQTVTFVPGVNVDGQPAVDSVILTFTEPLPDDRFTLTILDNLVDPVGNKLDGESNGVEPLDNPRFPSGDGVPGGNFQARFTVDTRPEIGSFVAQSISIDINGNFNWDPNPPLGGDSRNVDIAFTLPVADLNGVQAPGAYNVHDLVFAGKFGLGGGLIVGDNAIFVIDISGSTSNAFGGDPVGDQNSDGISNTILDAEIAAFKLLNQQLIDRGLGNSAQVGIAAFDTNSSIVDMDPVAAGVQLTTTPLADTNTNGIRDVDEALMQLQDLGSTNFEAGLQDAISIIGGAGIANGTANVVFLSDGFPNEGGSFTDEVETIRTTLGHNLRAFGVGPGASLASLQQIDPTAISFSSTNELLAAFGGGGGGAMGAISGFDTLAAYGWSAAGIPGNATPNFRWIVDQNHDGVVSLQDGEMITIQPTLANFNVAGAIPVAGNFDLDADNGDEIGLYNQGKWGLDLNRDFVIQANEIISTTLLGHPIVGDFDGDGLDDLAVFNNNQFFFNFANDGFADAADQLIIWGFPGVLDRPVAADMDQDGIDDIGLWVPRNSSQPDRIIAEWYFLLSNDYAGTARITGSANTLNHPFTPVPFGFDIYAEFGDELALPVVGNFDPPVAPLQVDIPLGPHDDTKIPTLNPQGGMDGDYDGDGDVDGRDFLAWQRSHGSNQNMAADGDHSGIIDGGDLTMWSANYTDSSSSSMTSDYNGDGDVDGRDFLMLQRSGASSAAIISWQAEYGNSSSAHLIAALSVDENSPPTNSVSSVSEAAPTTMASADSPALFWLSLPEQPTPYSGVEFFEEFADLRYEQARIETQLSKASELTNEIADGYAKGEDEEESEIEFELVLDEAFSELGV</sequence>
<evidence type="ECO:0000313" key="3">
    <source>
        <dbReference type="EMBL" id="QEG36474.1"/>
    </source>
</evidence>
<protein>
    <recommendedName>
        <fullName evidence="2">VWFA domain-containing protein</fullName>
    </recommendedName>
</protein>
<dbReference type="Gene3D" id="2.60.120.380">
    <property type="match status" value="2"/>
</dbReference>
<dbReference type="InterPro" id="IPR044016">
    <property type="entry name" value="Big_13"/>
</dbReference>
<gene>
    <name evidence="3" type="ORF">Pr1d_37880</name>
</gene>
<dbReference type="PROSITE" id="PS00018">
    <property type="entry name" value="EF_HAND_1"/>
    <property type="match status" value="2"/>
</dbReference>
<feature type="region of interest" description="Disordered" evidence="1">
    <location>
        <begin position="352"/>
        <end position="372"/>
    </location>
</feature>
<dbReference type="OrthoDB" id="222299at2"/>
<proteinExistence type="predicted"/>
<dbReference type="Gene3D" id="2.60.40.10">
    <property type="entry name" value="Immunoglobulins"/>
    <property type="match status" value="4"/>
</dbReference>
<dbReference type="PROSITE" id="PS50234">
    <property type="entry name" value="VWFA"/>
    <property type="match status" value="1"/>
</dbReference>
<dbReference type="KEGG" id="bgok:Pr1d_37880"/>
<dbReference type="SUPFAM" id="SSF89260">
    <property type="entry name" value="Collagen-binding domain"/>
    <property type="match status" value="1"/>
</dbReference>
<dbReference type="Pfam" id="PF19077">
    <property type="entry name" value="Big_13"/>
    <property type="match status" value="2"/>
</dbReference>
<keyword evidence="4" id="KW-1185">Reference proteome</keyword>
<feature type="domain" description="VWFA" evidence="2">
    <location>
        <begin position="1345"/>
        <end position="1526"/>
    </location>
</feature>
<dbReference type="Gene3D" id="3.40.50.410">
    <property type="entry name" value="von Willebrand factor, type A domain"/>
    <property type="match status" value="1"/>
</dbReference>